<dbReference type="Proteomes" id="UP000887159">
    <property type="component" value="Unassembled WGS sequence"/>
</dbReference>
<reference evidence="1" key="1">
    <citation type="submission" date="2020-08" db="EMBL/GenBank/DDBJ databases">
        <title>Multicomponent nature underlies the extraordinary mechanical properties of spider dragline silk.</title>
        <authorList>
            <person name="Kono N."/>
            <person name="Nakamura H."/>
            <person name="Mori M."/>
            <person name="Yoshida Y."/>
            <person name="Ohtoshi R."/>
            <person name="Malay A.D."/>
            <person name="Moran D.A.P."/>
            <person name="Tomita M."/>
            <person name="Numata K."/>
            <person name="Arakawa K."/>
        </authorList>
    </citation>
    <scope>NUCLEOTIDE SEQUENCE</scope>
</reference>
<dbReference type="AlphaFoldDB" id="A0A8X6VYM4"/>
<comment type="caution">
    <text evidence="1">The sequence shown here is derived from an EMBL/GenBank/DDBJ whole genome shotgun (WGS) entry which is preliminary data.</text>
</comment>
<evidence type="ECO:0000313" key="1">
    <source>
        <dbReference type="EMBL" id="GFY24920.1"/>
    </source>
</evidence>
<sequence length="119" mass="13085">MERGFDESPNFIISLPDIGGEYIGVAIVPKTISRHLAEVNLKSKRPFRALPLTPEAAVAEWYRYRTVACFVTGSSPVPLKTRRVGQRCTLNLTRAETSSRWCGVVLRRGGASSGVVHVT</sequence>
<gene>
    <name evidence="1" type="primary">NCL1_05223</name>
    <name evidence="1" type="ORF">TNCV_2691111</name>
</gene>
<keyword evidence="2" id="KW-1185">Reference proteome</keyword>
<organism evidence="1 2">
    <name type="scientific">Trichonephila clavipes</name>
    <name type="common">Golden silk orbweaver</name>
    <name type="synonym">Nephila clavipes</name>
    <dbReference type="NCBI Taxonomy" id="2585209"/>
    <lineage>
        <taxon>Eukaryota</taxon>
        <taxon>Metazoa</taxon>
        <taxon>Ecdysozoa</taxon>
        <taxon>Arthropoda</taxon>
        <taxon>Chelicerata</taxon>
        <taxon>Arachnida</taxon>
        <taxon>Araneae</taxon>
        <taxon>Araneomorphae</taxon>
        <taxon>Entelegynae</taxon>
        <taxon>Araneoidea</taxon>
        <taxon>Nephilidae</taxon>
        <taxon>Trichonephila</taxon>
    </lineage>
</organism>
<accession>A0A8X6VYM4</accession>
<name>A0A8X6VYM4_TRICX</name>
<dbReference type="EMBL" id="BMAU01021370">
    <property type="protein sequence ID" value="GFY24920.1"/>
    <property type="molecule type" value="Genomic_DNA"/>
</dbReference>
<proteinExistence type="predicted"/>
<evidence type="ECO:0000313" key="2">
    <source>
        <dbReference type="Proteomes" id="UP000887159"/>
    </source>
</evidence>
<protein>
    <submittedName>
        <fullName evidence="1">Uncharacterized protein</fullName>
    </submittedName>
</protein>